<dbReference type="Gene3D" id="1.25.40.10">
    <property type="entry name" value="Tetratricopeptide repeat domain"/>
    <property type="match status" value="1"/>
</dbReference>
<dbReference type="EMBL" id="JADZGI010000001">
    <property type="protein sequence ID" value="MBH0112303.1"/>
    <property type="molecule type" value="Genomic_DNA"/>
</dbReference>
<feature type="region of interest" description="Disordered" evidence="1">
    <location>
        <begin position="516"/>
        <end position="548"/>
    </location>
</feature>
<dbReference type="RefSeq" id="WP_197161373.1">
    <property type="nucleotide sequence ID" value="NZ_JADZGI010000001.1"/>
</dbReference>
<dbReference type="InterPro" id="IPR011464">
    <property type="entry name" value="DUF1570"/>
</dbReference>
<keyword evidence="5" id="KW-1185">Reference proteome</keyword>
<dbReference type="Pfam" id="PF07607">
    <property type="entry name" value="DUF1570"/>
    <property type="match status" value="1"/>
</dbReference>
<evidence type="ECO:0000313" key="4">
    <source>
        <dbReference type="EMBL" id="MBH0112303.1"/>
    </source>
</evidence>
<evidence type="ECO:0000259" key="3">
    <source>
        <dbReference type="Pfam" id="PF07607"/>
    </source>
</evidence>
<dbReference type="InterPro" id="IPR011990">
    <property type="entry name" value="TPR-like_helical_dom_sf"/>
</dbReference>
<dbReference type="AlphaFoldDB" id="A0A931HB65"/>
<protein>
    <submittedName>
        <fullName evidence="4">DUF1570 domain-containing protein</fullName>
    </submittedName>
</protein>
<evidence type="ECO:0000256" key="2">
    <source>
        <dbReference type="SAM" id="SignalP"/>
    </source>
</evidence>
<keyword evidence="2" id="KW-0732">Signal</keyword>
<dbReference type="SUPFAM" id="SSF48452">
    <property type="entry name" value="TPR-like"/>
    <property type="match status" value="1"/>
</dbReference>
<name>A0A931HB65_9SPHN</name>
<dbReference type="Proteomes" id="UP000617634">
    <property type="component" value="Unassembled WGS sequence"/>
</dbReference>
<evidence type="ECO:0000256" key="1">
    <source>
        <dbReference type="SAM" id="MobiDB-lite"/>
    </source>
</evidence>
<accession>A0A931HB65</accession>
<reference evidence="4" key="1">
    <citation type="submission" date="2020-11" db="EMBL/GenBank/DDBJ databases">
        <title>Novosphingobium aureum sp. nov., a marine bacterium isolated from sediment of a salt flat.</title>
        <authorList>
            <person name="Yoo Y."/>
            <person name="Kim J.-J."/>
        </authorList>
    </citation>
    <scope>NUCLEOTIDE SEQUENCE</scope>
    <source>
        <strain evidence="4">YJ-S2-02</strain>
    </source>
</reference>
<feature type="chain" id="PRO_5036678324" evidence="2">
    <location>
        <begin position="31"/>
        <end position="548"/>
    </location>
</feature>
<feature type="signal peptide" evidence="2">
    <location>
        <begin position="1"/>
        <end position="30"/>
    </location>
</feature>
<comment type="caution">
    <text evidence="4">The sequence shown here is derived from an EMBL/GenBank/DDBJ whole genome shotgun (WGS) entry which is preliminary data.</text>
</comment>
<gene>
    <name evidence="4" type="ORF">I5E68_04965</name>
</gene>
<feature type="domain" description="DUF1570" evidence="3">
    <location>
        <begin position="135"/>
        <end position="246"/>
    </location>
</feature>
<proteinExistence type="predicted"/>
<evidence type="ECO:0000313" key="5">
    <source>
        <dbReference type="Proteomes" id="UP000617634"/>
    </source>
</evidence>
<organism evidence="4 5">
    <name type="scientific">Novosphingobium aureum</name>
    <dbReference type="NCBI Taxonomy" id="2792964"/>
    <lineage>
        <taxon>Bacteria</taxon>
        <taxon>Pseudomonadati</taxon>
        <taxon>Pseudomonadota</taxon>
        <taxon>Alphaproteobacteria</taxon>
        <taxon>Sphingomonadales</taxon>
        <taxon>Sphingomonadaceae</taxon>
        <taxon>Novosphingobium</taxon>
    </lineage>
</organism>
<sequence>MNKLKWQAALRAPVLGAALALLAWPGTALADWYRADSDHFIVYANDSWRDIEDFTKDLERFHVAMARTTATEVTVPSPSNRVTIYVVRSAKEVREIHGGDSKYLNGFYLPRAGGSLAIVPRIGSGSSTRDVAMITLLHEYAHHFLISAQRQQMPRWVSEGGAEFFASVNFLKDGTVQIGRAAQHRGYELFNAEPVPVEELLDPAVYEAREHKRYDAFYGRAWLLYHYLTFSKERAGQLTAYLRALASGTDEREAALQVFGDFDALDDELGHYLRQRRIMMMELKGSSVPTGKIAITQLSEGEAEIMPLRIRSKRGVDLEQARELLGEVHEIAAAYPDDPGVLSVLAEAEHDAHNYQAAVDAADRAIALDPTRTNAYVQKGYALFALARDTEGTGAKRAEAYKRAREPFIALNRIENDHPLPLVWFYRSYVESGKDPSELALRGLVRASELAPFDLDLQMQVALALIPAGYQDVAAYHLGPVAHNPHGGSGAAAARALLERLEREPKWDGKDIGAVMAQAFSDPEEDAPLPGPESAPEGEEPDGKASHD</sequence>